<sequence length="410" mass="47600">MLLANILALAIITTVYIGNEAFALPAVNSEALENSSSDLELREKLYKKMYSYFIHTKTYQNFTFEEAKHHIDEVEDWKAPKELQEKFPYYLSGYDHENRPVWFIEMGKYNVREQIERGPEYAHNLTEYMFQGIHRAMKSMIARDTPEKEVRNVVLIADCEGLDIIQTAHVPTVQYLLTSLRKFSDFISQILSHGIFFNMNYVATTKVYRNNTLQDTIHHVKEDDDWTPTKELQAKFPYYLSGYDYDDQPVWVMEVGKYNYREQIEKGPEGAHNLTLYLYQAIHRVIGSMLTKDTPENEIRGIFLIGDCEGLDLFQIAHLPTLSFVLNLMRTYSDFVGILLGRAVFINMNFATTALFNSFRPILGGVFSRMELYGTNKAKWKGALHKFLPEDAIPKWYGGREDYKPLAVYG</sequence>
<dbReference type="PANTHER" id="PTHR23324:SF83">
    <property type="entry name" value="SEC14-LIKE PROTEIN 2"/>
    <property type="match status" value="1"/>
</dbReference>
<protein>
    <recommendedName>
        <fullName evidence="2">CRAL-TRIO domain-containing protein</fullName>
    </recommendedName>
</protein>
<feature type="signal peptide" evidence="1">
    <location>
        <begin position="1"/>
        <end position="23"/>
    </location>
</feature>
<dbReference type="InterPro" id="IPR051064">
    <property type="entry name" value="SEC14/CRAL-TRIO_domain"/>
</dbReference>
<dbReference type="PANTHER" id="PTHR23324">
    <property type="entry name" value="SEC14 RELATED PROTEIN"/>
    <property type="match status" value="1"/>
</dbReference>
<reference evidence="3" key="1">
    <citation type="submission" date="2021-06" db="EMBL/GenBank/DDBJ databases">
        <authorList>
            <person name="Hodson N. C."/>
            <person name="Mongue J. A."/>
            <person name="Jaron S. K."/>
        </authorList>
    </citation>
    <scope>NUCLEOTIDE SEQUENCE</scope>
</reference>
<evidence type="ECO:0000256" key="1">
    <source>
        <dbReference type="SAM" id="SignalP"/>
    </source>
</evidence>
<keyword evidence="1" id="KW-0732">Signal</keyword>
<organism evidence="3 4">
    <name type="scientific">Allacma fusca</name>
    <dbReference type="NCBI Taxonomy" id="39272"/>
    <lineage>
        <taxon>Eukaryota</taxon>
        <taxon>Metazoa</taxon>
        <taxon>Ecdysozoa</taxon>
        <taxon>Arthropoda</taxon>
        <taxon>Hexapoda</taxon>
        <taxon>Collembola</taxon>
        <taxon>Symphypleona</taxon>
        <taxon>Sminthuridae</taxon>
        <taxon>Allacma</taxon>
    </lineage>
</organism>
<keyword evidence="4" id="KW-1185">Reference proteome</keyword>
<dbReference type="PROSITE" id="PS50191">
    <property type="entry name" value="CRAL_TRIO"/>
    <property type="match status" value="1"/>
</dbReference>
<evidence type="ECO:0000313" key="3">
    <source>
        <dbReference type="EMBL" id="CAG7817726.1"/>
    </source>
</evidence>
<dbReference type="Proteomes" id="UP000708208">
    <property type="component" value="Unassembled WGS sequence"/>
</dbReference>
<proteinExistence type="predicted"/>
<feature type="domain" description="CRAL-TRIO" evidence="2">
    <location>
        <begin position="228"/>
        <end position="405"/>
    </location>
</feature>
<dbReference type="Pfam" id="PF00650">
    <property type="entry name" value="CRAL_TRIO"/>
    <property type="match status" value="2"/>
</dbReference>
<dbReference type="CDD" id="cd00170">
    <property type="entry name" value="SEC14"/>
    <property type="match status" value="1"/>
</dbReference>
<comment type="caution">
    <text evidence="3">The sequence shown here is derived from an EMBL/GenBank/DDBJ whole genome shotgun (WGS) entry which is preliminary data.</text>
</comment>
<gene>
    <name evidence="3" type="ORF">AFUS01_LOCUS28274</name>
</gene>
<evidence type="ECO:0000259" key="2">
    <source>
        <dbReference type="PROSITE" id="PS50191"/>
    </source>
</evidence>
<dbReference type="AlphaFoldDB" id="A0A8J2KGX2"/>
<dbReference type="GO" id="GO:0005737">
    <property type="term" value="C:cytoplasm"/>
    <property type="evidence" value="ECO:0007669"/>
    <property type="project" value="TreeGrafter"/>
</dbReference>
<accession>A0A8J2KGX2</accession>
<feature type="chain" id="PRO_5035186990" description="CRAL-TRIO domain-containing protein" evidence="1">
    <location>
        <begin position="24"/>
        <end position="410"/>
    </location>
</feature>
<evidence type="ECO:0000313" key="4">
    <source>
        <dbReference type="Proteomes" id="UP000708208"/>
    </source>
</evidence>
<dbReference type="InterPro" id="IPR001251">
    <property type="entry name" value="CRAL-TRIO_dom"/>
</dbReference>
<dbReference type="EMBL" id="CAJVCH010401879">
    <property type="protein sequence ID" value="CAG7817726.1"/>
    <property type="molecule type" value="Genomic_DNA"/>
</dbReference>
<name>A0A8J2KGX2_9HEXA</name>